<feature type="region of interest" description="Disordered" evidence="3">
    <location>
        <begin position="142"/>
        <end position="165"/>
    </location>
</feature>
<feature type="region of interest" description="Disordered" evidence="3">
    <location>
        <begin position="26"/>
        <end position="46"/>
    </location>
</feature>
<evidence type="ECO:0000256" key="4">
    <source>
        <dbReference type="SAM" id="SignalP"/>
    </source>
</evidence>
<keyword evidence="7" id="KW-1185">Reference proteome</keyword>
<evidence type="ECO:0000256" key="1">
    <source>
        <dbReference type="ARBA" id="ARBA00010062"/>
    </source>
</evidence>
<comment type="similarity">
    <text evidence="1">Belongs to the leucine-binding protein family.</text>
</comment>
<feature type="signal peptide" evidence="4">
    <location>
        <begin position="1"/>
        <end position="23"/>
    </location>
</feature>
<organism evidence="6 7">
    <name type="scientific">Trujillonella endophytica</name>
    <dbReference type="NCBI Taxonomy" id="673521"/>
    <lineage>
        <taxon>Bacteria</taxon>
        <taxon>Bacillati</taxon>
        <taxon>Actinomycetota</taxon>
        <taxon>Actinomycetes</taxon>
        <taxon>Geodermatophilales</taxon>
        <taxon>Geodermatophilaceae</taxon>
        <taxon>Trujillonella</taxon>
    </lineage>
</organism>
<name>A0A1H8URZ8_9ACTN</name>
<dbReference type="OrthoDB" id="4364076at2"/>
<protein>
    <submittedName>
        <fullName evidence="6">Amino acid/amide ABC transporter substrate-binding protein, HAAT family</fullName>
    </submittedName>
</protein>
<dbReference type="InterPro" id="IPR028081">
    <property type="entry name" value="Leu-bd"/>
</dbReference>
<dbReference type="STRING" id="673521.SAMN05660991_03031"/>
<dbReference type="InterPro" id="IPR028082">
    <property type="entry name" value="Peripla_BP_I"/>
</dbReference>
<dbReference type="SUPFAM" id="SSF53822">
    <property type="entry name" value="Periplasmic binding protein-like I"/>
    <property type="match status" value="1"/>
</dbReference>
<feature type="domain" description="Leucine-binding protein" evidence="5">
    <location>
        <begin position="44"/>
        <end position="394"/>
    </location>
</feature>
<keyword evidence="2 4" id="KW-0732">Signal</keyword>
<gene>
    <name evidence="6" type="ORF">SAMN05660991_03031</name>
</gene>
<dbReference type="Gene3D" id="3.40.50.2300">
    <property type="match status" value="2"/>
</dbReference>
<dbReference type="PANTHER" id="PTHR30483">
    <property type="entry name" value="LEUCINE-SPECIFIC-BINDING PROTEIN"/>
    <property type="match status" value="1"/>
</dbReference>
<dbReference type="Proteomes" id="UP000198960">
    <property type="component" value="Unassembled WGS sequence"/>
</dbReference>
<evidence type="ECO:0000313" key="6">
    <source>
        <dbReference type="EMBL" id="SEP05694.1"/>
    </source>
</evidence>
<dbReference type="PANTHER" id="PTHR30483:SF6">
    <property type="entry name" value="PERIPLASMIC BINDING PROTEIN OF ABC TRANSPORTER FOR NATURAL AMINO ACIDS"/>
    <property type="match status" value="1"/>
</dbReference>
<feature type="chain" id="PRO_5011703515" evidence="4">
    <location>
        <begin position="24"/>
        <end position="413"/>
    </location>
</feature>
<dbReference type="AlphaFoldDB" id="A0A1H8URZ8"/>
<sequence length="413" mass="42285">MRTMTRTAIGASCALLLTLAACGSDDEEGGGGSSSGGGGGGSQSIKIGVVTPLSGPSAATYGDEARTGVEARLAAYVEDGGECADVEFEVVEADDASNPAGALTAAQRLVQQEEVFAILSTSSSFFGATQYVTTQAADVPVLGDASDQSPEWRRPDNNMFPAQPVPDPEAVYPLVGEYMAAVGGTTMGGASFPVPASQGALEAASQSAEAAGLETGYLNTNFPIGSTDVGPVVLGIEDSGTDVLYLPITFDSALAVVEGLRQNDVELAGVLAATGYGNGLLDSPPAVEAAQGVSFSVGYSPVEMNTEATERLAQAVRDQGVESGIPAYAMTSGWFNADLLLHGLEVAGCDATQAEFIEALNTDATYDGSGLFANPIDYSLEDQPELCLWFVTLEGEEFVPVENAAPACGERLN</sequence>
<proteinExistence type="inferred from homology"/>
<evidence type="ECO:0000256" key="2">
    <source>
        <dbReference type="ARBA" id="ARBA00022729"/>
    </source>
</evidence>
<feature type="compositionally biased region" description="Gly residues" evidence="3">
    <location>
        <begin position="30"/>
        <end position="42"/>
    </location>
</feature>
<dbReference type="PROSITE" id="PS51257">
    <property type="entry name" value="PROKAR_LIPOPROTEIN"/>
    <property type="match status" value="1"/>
</dbReference>
<evidence type="ECO:0000259" key="5">
    <source>
        <dbReference type="Pfam" id="PF13458"/>
    </source>
</evidence>
<evidence type="ECO:0000256" key="3">
    <source>
        <dbReference type="SAM" id="MobiDB-lite"/>
    </source>
</evidence>
<dbReference type="Pfam" id="PF13458">
    <property type="entry name" value="Peripla_BP_6"/>
    <property type="match status" value="1"/>
</dbReference>
<accession>A0A1H8URZ8</accession>
<dbReference type="EMBL" id="FOEE01000009">
    <property type="protein sequence ID" value="SEP05694.1"/>
    <property type="molecule type" value="Genomic_DNA"/>
</dbReference>
<evidence type="ECO:0000313" key="7">
    <source>
        <dbReference type="Proteomes" id="UP000198960"/>
    </source>
</evidence>
<dbReference type="InterPro" id="IPR051010">
    <property type="entry name" value="BCAA_transport"/>
</dbReference>
<reference evidence="7" key="1">
    <citation type="submission" date="2016-10" db="EMBL/GenBank/DDBJ databases">
        <authorList>
            <person name="Varghese N."/>
            <person name="Submissions S."/>
        </authorList>
    </citation>
    <scope>NUCLEOTIDE SEQUENCE [LARGE SCALE GENOMIC DNA]</scope>
    <source>
        <strain evidence="7">DSM 45413</strain>
    </source>
</reference>